<reference evidence="5 6" key="1">
    <citation type="submission" date="2018-12" db="EMBL/GenBank/DDBJ databases">
        <title>three novel Halomonas strain isolated from plants.</title>
        <authorList>
            <person name="Sun C."/>
        </authorList>
    </citation>
    <scope>NUCLEOTIDE SEQUENCE [LARGE SCALE GENOMIC DNA]</scope>
    <source>
        <strain evidence="5 6">DSM 19434</strain>
    </source>
</reference>
<dbReference type="PANTHER" id="PTHR46796">
    <property type="entry name" value="HTH-TYPE TRANSCRIPTIONAL ACTIVATOR RHAS-RELATED"/>
    <property type="match status" value="1"/>
</dbReference>
<evidence type="ECO:0000259" key="4">
    <source>
        <dbReference type="PROSITE" id="PS01124"/>
    </source>
</evidence>
<organism evidence="5 6">
    <name type="scientific">Vreelandella andesensis</name>
    <dbReference type="NCBI Taxonomy" id="447567"/>
    <lineage>
        <taxon>Bacteria</taxon>
        <taxon>Pseudomonadati</taxon>
        <taxon>Pseudomonadota</taxon>
        <taxon>Gammaproteobacteria</taxon>
        <taxon>Oceanospirillales</taxon>
        <taxon>Halomonadaceae</taxon>
        <taxon>Vreelandella</taxon>
    </lineage>
</organism>
<dbReference type="OrthoDB" id="6003540at2"/>
<evidence type="ECO:0000256" key="2">
    <source>
        <dbReference type="ARBA" id="ARBA00023125"/>
    </source>
</evidence>
<dbReference type="GO" id="GO:0003700">
    <property type="term" value="F:DNA-binding transcription factor activity"/>
    <property type="evidence" value="ECO:0007669"/>
    <property type="project" value="InterPro"/>
</dbReference>
<evidence type="ECO:0000313" key="5">
    <source>
        <dbReference type="EMBL" id="RUR29781.1"/>
    </source>
</evidence>
<protein>
    <submittedName>
        <fullName evidence="5">Helix-turn-helix domain-containing protein</fullName>
    </submittedName>
</protein>
<sequence length="314" mass="35893">MTLPSQDIAPKKCMQEAFDADEHAQNLTRWQQQYDQLSAGRFYGRLDEIELPAMQVFKEHTGQALRQDCRVWADSLWLGIPTQALGSRINGQALEAHEVMCQPGGHDFELVTPEPFDIYGLVIRMPLLQATAQRQGVILDNDWHGSPRRSVAPETLRAVSFLLERLLSNQQGAIAENVHQDILLTGLLEVLKANQTSHELPPSYTHRKAVVDRVKRYVDEHLEGPVTMETLCELTHVSRRTLQYSFTTILGISPLQFLRLTRLNRVRRALRSAESHQTVTEIATYWGFWHLGQFAHDYKRQFGERPSQTLSTTN</sequence>
<proteinExistence type="predicted"/>
<dbReference type="InterPro" id="IPR018060">
    <property type="entry name" value="HTH_AraC"/>
</dbReference>
<keyword evidence="2" id="KW-0238">DNA-binding</keyword>
<dbReference type="RefSeq" id="WP_126948269.1">
    <property type="nucleotide sequence ID" value="NZ_RZHG01000021.1"/>
</dbReference>
<dbReference type="SMART" id="SM00342">
    <property type="entry name" value="HTH_ARAC"/>
    <property type="match status" value="1"/>
</dbReference>
<dbReference type="Pfam" id="PF12833">
    <property type="entry name" value="HTH_18"/>
    <property type="match status" value="1"/>
</dbReference>
<keyword evidence="3" id="KW-0804">Transcription</keyword>
<keyword evidence="6" id="KW-1185">Reference proteome</keyword>
<gene>
    <name evidence="5" type="ORF">ELY33_12620</name>
</gene>
<accession>A0A433KJQ8</accession>
<evidence type="ECO:0000256" key="3">
    <source>
        <dbReference type="ARBA" id="ARBA00023163"/>
    </source>
</evidence>
<name>A0A433KJQ8_9GAMM</name>
<evidence type="ECO:0000313" key="6">
    <source>
        <dbReference type="Proteomes" id="UP000287336"/>
    </source>
</evidence>
<dbReference type="PROSITE" id="PS01124">
    <property type="entry name" value="HTH_ARAC_FAMILY_2"/>
    <property type="match status" value="1"/>
</dbReference>
<dbReference type="AlphaFoldDB" id="A0A433KJQ8"/>
<dbReference type="SUPFAM" id="SSF46689">
    <property type="entry name" value="Homeodomain-like"/>
    <property type="match status" value="2"/>
</dbReference>
<feature type="domain" description="HTH araC/xylS-type" evidence="4">
    <location>
        <begin position="212"/>
        <end position="312"/>
    </location>
</feature>
<comment type="caution">
    <text evidence="5">The sequence shown here is derived from an EMBL/GenBank/DDBJ whole genome shotgun (WGS) entry which is preliminary data.</text>
</comment>
<keyword evidence="1" id="KW-0805">Transcription regulation</keyword>
<dbReference type="PANTHER" id="PTHR46796:SF12">
    <property type="entry name" value="HTH-TYPE DNA-BINDING TRANSCRIPTIONAL ACTIVATOR EUTR"/>
    <property type="match status" value="1"/>
</dbReference>
<evidence type="ECO:0000256" key="1">
    <source>
        <dbReference type="ARBA" id="ARBA00023015"/>
    </source>
</evidence>
<dbReference type="Proteomes" id="UP000287336">
    <property type="component" value="Unassembled WGS sequence"/>
</dbReference>
<dbReference type="InterPro" id="IPR009057">
    <property type="entry name" value="Homeodomain-like_sf"/>
</dbReference>
<dbReference type="Gene3D" id="1.10.10.60">
    <property type="entry name" value="Homeodomain-like"/>
    <property type="match status" value="1"/>
</dbReference>
<dbReference type="InterPro" id="IPR050204">
    <property type="entry name" value="AraC_XylS_family_regulators"/>
</dbReference>
<dbReference type="EMBL" id="RZHG01000021">
    <property type="protein sequence ID" value="RUR29781.1"/>
    <property type="molecule type" value="Genomic_DNA"/>
</dbReference>
<dbReference type="GO" id="GO:0043565">
    <property type="term" value="F:sequence-specific DNA binding"/>
    <property type="evidence" value="ECO:0007669"/>
    <property type="project" value="InterPro"/>
</dbReference>